<evidence type="ECO:0000313" key="3">
    <source>
        <dbReference type="Proteomes" id="UP001370758"/>
    </source>
</evidence>
<comment type="caution">
    <text evidence="2">The sequence shown here is derived from an EMBL/GenBank/DDBJ whole genome shotgun (WGS) entry which is preliminary data.</text>
</comment>
<sequence>MKLAEEVKATARLVMTVELRRPSGMVGLVVEFVSQKLIPAAFESQQDDSFNRQTTEAGEDENDDMIISMVSSFGGWAAIEQLKVE</sequence>
<dbReference type="AlphaFoldDB" id="A0AAV9WJE7"/>
<feature type="region of interest" description="Disordered" evidence="1">
    <location>
        <begin position="44"/>
        <end position="64"/>
    </location>
</feature>
<proteinExistence type="predicted"/>
<accession>A0AAV9WJE7</accession>
<gene>
    <name evidence="2" type="ORF">TWF481_003855</name>
</gene>
<dbReference type="EMBL" id="JAVHJL010000002">
    <property type="protein sequence ID" value="KAK6509092.1"/>
    <property type="molecule type" value="Genomic_DNA"/>
</dbReference>
<keyword evidence="3" id="KW-1185">Reference proteome</keyword>
<dbReference type="Proteomes" id="UP001370758">
    <property type="component" value="Unassembled WGS sequence"/>
</dbReference>
<evidence type="ECO:0000256" key="1">
    <source>
        <dbReference type="SAM" id="MobiDB-lite"/>
    </source>
</evidence>
<name>A0AAV9WJE7_9PEZI</name>
<feature type="compositionally biased region" description="Polar residues" evidence="1">
    <location>
        <begin position="44"/>
        <end position="56"/>
    </location>
</feature>
<protein>
    <submittedName>
        <fullName evidence="2">Uncharacterized protein</fullName>
    </submittedName>
</protein>
<organism evidence="2 3">
    <name type="scientific">Arthrobotrys musiformis</name>
    <dbReference type="NCBI Taxonomy" id="47236"/>
    <lineage>
        <taxon>Eukaryota</taxon>
        <taxon>Fungi</taxon>
        <taxon>Dikarya</taxon>
        <taxon>Ascomycota</taxon>
        <taxon>Pezizomycotina</taxon>
        <taxon>Orbiliomycetes</taxon>
        <taxon>Orbiliales</taxon>
        <taxon>Orbiliaceae</taxon>
        <taxon>Arthrobotrys</taxon>
    </lineage>
</organism>
<reference evidence="2 3" key="1">
    <citation type="submission" date="2023-08" db="EMBL/GenBank/DDBJ databases">
        <authorList>
            <person name="Palmer J.M."/>
        </authorList>
    </citation>
    <scope>NUCLEOTIDE SEQUENCE [LARGE SCALE GENOMIC DNA]</scope>
    <source>
        <strain evidence="2 3">TWF481</strain>
    </source>
</reference>
<evidence type="ECO:0000313" key="2">
    <source>
        <dbReference type="EMBL" id="KAK6509092.1"/>
    </source>
</evidence>